<dbReference type="Gene3D" id="3.90.550.10">
    <property type="entry name" value="Spore Coat Polysaccharide Biosynthesis Protein SpsA, Chain A"/>
    <property type="match status" value="1"/>
</dbReference>
<sequence length="229" mass="25691">MIIAIIPARGGSKRIPGKNIRPFCGQPIIKYSINAAIESGVFDHVIVSTDCDKISDVALHCGAEVPFQRPAELSGDTVGSNRVMKHAIDFCNERFGEISRVCMVTATAPFLTAQQLRDGITMLDKHGAEMTFSVATFPSPIQRAFEIRDDGWGQFVWPENETKRSQELPERYFDAGMFYWGLPSTFQHPTRLFPEKLVPISIPAHLVHDIDTEEDWVRAELVYNALSPR</sequence>
<dbReference type="PANTHER" id="PTHR21485">
    <property type="entry name" value="HAD SUPERFAMILY MEMBERS CMAS AND KDSC"/>
    <property type="match status" value="1"/>
</dbReference>
<dbReference type="PANTHER" id="PTHR21485:SF6">
    <property type="entry name" value="N-ACYLNEURAMINATE CYTIDYLYLTRANSFERASE-RELATED"/>
    <property type="match status" value="1"/>
</dbReference>
<dbReference type="InterPro" id="IPR029044">
    <property type="entry name" value="Nucleotide-diphossugar_trans"/>
</dbReference>
<dbReference type="Proteomes" id="UP000011991">
    <property type="component" value="Unassembled WGS sequence"/>
</dbReference>
<dbReference type="NCBIfam" id="TIGR03584">
    <property type="entry name" value="PseF"/>
    <property type="match status" value="1"/>
</dbReference>
<protein>
    <submittedName>
        <fullName evidence="1">Pseudaminic acid biosynthesis, PseF</fullName>
    </submittedName>
</protein>
<comment type="caution">
    <text evidence="1">The sequence shown here is derived from an EMBL/GenBank/DDBJ whole genome shotgun (WGS) entry which is preliminary data.</text>
</comment>
<dbReference type="InterPro" id="IPR050793">
    <property type="entry name" value="CMP-NeuNAc_synthase"/>
</dbReference>
<dbReference type="GO" id="GO:0008781">
    <property type="term" value="F:N-acylneuraminate cytidylyltransferase activity"/>
    <property type="evidence" value="ECO:0007669"/>
    <property type="project" value="TreeGrafter"/>
</dbReference>
<dbReference type="RefSeq" id="WP_008709257.1">
    <property type="nucleotide sequence ID" value="NZ_ANOG01001094.1"/>
</dbReference>
<dbReference type="InterPro" id="IPR003329">
    <property type="entry name" value="Cytidylyl_trans"/>
</dbReference>
<dbReference type="CDD" id="cd02513">
    <property type="entry name" value="CMP-NeuAc_Synthase"/>
    <property type="match status" value="1"/>
</dbReference>
<dbReference type="Pfam" id="PF02348">
    <property type="entry name" value="CTP_transf_3"/>
    <property type="match status" value="1"/>
</dbReference>
<name>M5R7G2_9BACT</name>
<dbReference type="InterPro" id="IPR020039">
    <property type="entry name" value="PseF"/>
</dbReference>
<evidence type="ECO:0000313" key="2">
    <source>
        <dbReference type="Proteomes" id="UP000011991"/>
    </source>
</evidence>
<dbReference type="SUPFAM" id="SSF53448">
    <property type="entry name" value="Nucleotide-diphospho-sugar transferases"/>
    <property type="match status" value="1"/>
</dbReference>
<reference evidence="1 2" key="1">
    <citation type="journal article" date="2013" name="Mar. Genomics">
        <title>Expression of sulfatases in Rhodopirellula baltica and the diversity of sulfatases in the genus Rhodopirellula.</title>
        <authorList>
            <person name="Wegner C.E."/>
            <person name="Richter-Heitmann T."/>
            <person name="Klindworth A."/>
            <person name="Klockow C."/>
            <person name="Richter M."/>
            <person name="Achstetter T."/>
            <person name="Glockner F.O."/>
            <person name="Harder J."/>
        </authorList>
    </citation>
    <scope>NUCLEOTIDE SEQUENCE [LARGE SCALE GENOMIC DNA]</scope>
    <source>
        <strain evidence="1 2">SM1</strain>
    </source>
</reference>
<evidence type="ECO:0000313" key="1">
    <source>
        <dbReference type="EMBL" id="EMI15423.1"/>
    </source>
</evidence>
<dbReference type="EMBL" id="ANOG01001094">
    <property type="protein sequence ID" value="EMI15423.1"/>
    <property type="molecule type" value="Genomic_DNA"/>
</dbReference>
<proteinExistence type="predicted"/>
<organism evidence="1 2">
    <name type="scientific">Rhodopirellula maiorica SM1</name>
    <dbReference type="NCBI Taxonomy" id="1265738"/>
    <lineage>
        <taxon>Bacteria</taxon>
        <taxon>Pseudomonadati</taxon>
        <taxon>Planctomycetota</taxon>
        <taxon>Planctomycetia</taxon>
        <taxon>Pirellulales</taxon>
        <taxon>Pirellulaceae</taxon>
        <taxon>Novipirellula</taxon>
    </lineage>
</organism>
<accession>M5R7G2</accession>
<dbReference type="PATRIC" id="fig|1265738.3.peg.7639"/>
<keyword evidence="2" id="KW-1185">Reference proteome</keyword>
<gene>
    <name evidence="1" type="ORF">RMSM_07652</name>
</gene>
<dbReference type="AlphaFoldDB" id="M5R7G2"/>